<keyword evidence="5 14" id="KW-0698">rRNA processing</keyword>
<dbReference type="InterPro" id="IPR058240">
    <property type="entry name" value="rSAM_sf"/>
</dbReference>
<comment type="catalytic activity">
    <reaction evidence="14">
        <text>adenosine(2503) in 23S rRNA + 2 reduced [2Fe-2S]-[ferredoxin] + 2 S-adenosyl-L-methionine = 2-methyladenosine(2503) in 23S rRNA + 5'-deoxyadenosine + L-methionine + 2 oxidized [2Fe-2S]-[ferredoxin] + S-adenosyl-L-homocysteine</text>
        <dbReference type="Rhea" id="RHEA:42916"/>
        <dbReference type="Rhea" id="RHEA-COMP:10000"/>
        <dbReference type="Rhea" id="RHEA-COMP:10001"/>
        <dbReference type="Rhea" id="RHEA-COMP:10152"/>
        <dbReference type="Rhea" id="RHEA-COMP:10282"/>
        <dbReference type="ChEBI" id="CHEBI:17319"/>
        <dbReference type="ChEBI" id="CHEBI:33737"/>
        <dbReference type="ChEBI" id="CHEBI:33738"/>
        <dbReference type="ChEBI" id="CHEBI:57844"/>
        <dbReference type="ChEBI" id="CHEBI:57856"/>
        <dbReference type="ChEBI" id="CHEBI:59789"/>
        <dbReference type="ChEBI" id="CHEBI:74411"/>
        <dbReference type="ChEBI" id="CHEBI:74497"/>
        <dbReference type="EC" id="2.1.1.192"/>
    </reaction>
</comment>
<evidence type="ECO:0000256" key="6">
    <source>
        <dbReference type="ARBA" id="ARBA00022603"/>
    </source>
</evidence>
<keyword evidence="6 14" id="KW-0489">Methyltransferase</keyword>
<keyword evidence="13 14" id="KW-1015">Disulfide bond</keyword>
<dbReference type="PIRSF" id="PIRSF006004">
    <property type="entry name" value="CHP00048"/>
    <property type="match status" value="1"/>
</dbReference>
<dbReference type="EMBL" id="VZDO01000003">
    <property type="protein sequence ID" value="KAB0681223.1"/>
    <property type="molecule type" value="Genomic_DNA"/>
</dbReference>
<dbReference type="Pfam" id="PF04055">
    <property type="entry name" value="Radical_SAM"/>
    <property type="match status" value="1"/>
</dbReference>
<comment type="function">
    <text evidence="14">Specifically methylates position 2 of adenine 2503 in 23S rRNA and position 2 of adenine 37 in tRNAs. m2A2503 modification seems to play a crucial role in the proofreading step occurring at the peptidyl transferase center and thus would serve to optimize ribosomal fidelity.</text>
</comment>
<dbReference type="EC" id="2.1.1.192" evidence="14"/>
<reference evidence="16 17" key="1">
    <citation type="submission" date="2019-09" db="EMBL/GenBank/DDBJ databases">
        <title>YIM 132180 draft genome.</title>
        <authorList>
            <person name="Zhang K."/>
        </authorList>
    </citation>
    <scope>NUCLEOTIDE SEQUENCE [LARGE SCALE GENOMIC DNA]</scope>
    <source>
        <strain evidence="16 17">YIM 132180</strain>
    </source>
</reference>
<evidence type="ECO:0000256" key="13">
    <source>
        <dbReference type="ARBA" id="ARBA00023157"/>
    </source>
</evidence>
<keyword evidence="10 14" id="KW-0479">Metal-binding</keyword>
<dbReference type="PROSITE" id="PS51918">
    <property type="entry name" value="RADICAL_SAM"/>
    <property type="match status" value="1"/>
</dbReference>
<dbReference type="InterPro" id="IPR027492">
    <property type="entry name" value="RNA_MTrfase_RlmN"/>
</dbReference>
<dbReference type="InterPro" id="IPR004383">
    <property type="entry name" value="rRNA_lsu_MTrfase_RlmN/Cfr"/>
</dbReference>
<accession>A0A7V7PRA0</accession>
<dbReference type="RefSeq" id="WP_150968419.1">
    <property type="nucleotide sequence ID" value="NZ_VZDO01000003.1"/>
</dbReference>
<keyword evidence="3 14" id="KW-0004">4Fe-4S</keyword>
<feature type="binding site" evidence="14">
    <location>
        <begin position="263"/>
        <end position="265"/>
    </location>
    <ligand>
        <name>S-adenosyl-L-methionine</name>
        <dbReference type="ChEBI" id="CHEBI:59789"/>
    </ligand>
</feature>
<feature type="domain" description="Radical SAM core" evidence="15">
    <location>
        <begin position="131"/>
        <end position="372"/>
    </location>
</feature>
<evidence type="ECO:0000256" key="3">
    <source>
        <dbReference type="ARBA" id="ARBA00022485"/>
    </source>
</evidence>
<feature type="binding site" evidence="14">
    <location>
        <position position="145"/>
    </location>
    <ligand>
        <name>[4Fe-4S] cluster</name>
        <dbReference type="ChEBI" id="CHEBI:49883"/>
        <note>4Fe-4S-S-AdoMet</note>
    </ligand>
</feature>
<dbReference type="GO" id="GO:0000049">
    <property type="term" value="F:tRNA binding"/>
    <property type="evidence" value="ECO:0007669"/>
    <property type="project" value="UniProtKB-UniRule"/>
</dbReference>
<dbReference type="SFLD" id="SFLDS00029">
    <property type="entry name" value="Radical_SAM"/>
    <property type="match status" value="1"/>
</dbReference>
<dbReference type="AlphaFoldDB" id="A0A7V7PRA0"/>
<name>A0A7V7PRA0_9HYPH</name>
<evidence type="ECO:0000256" key="2">
    <source>
        <dbReference type="ARBA" id="ARBA00007544"/>
    </source>
</evidence>
<feature type="binding site" evidence="14">
    <location>
        <position position="241"/>
    </location>
    <ligand>
        <name>S-adenosyl-L-methionine</name>
        <dbReference type="ChEBI" id="CHEBI:59789"/>
    </ligand>
</feature>
<protein>
    <recommendedName>
        <fullName evidence="14">Dual-specificity RNA methyltransferase RlmN</fullName>
        <ecNumber evidence="14">2.1.1.192</ecNumber>
    </recommendedName>
    <alternativeName>
        <fullName evidence="14">23S rRNA (adenine(2503)-C(2))-methyltransferase</fullName>
    </alternativeName>
    <alternativeName>
        <fullName evidence="14">23S rRNA m2A2503 methyltransferase</fullName>
    </alternativeName>
    <alternativeName>
        <fullName evidence="14">Ribosomal RNA large subunit methyltransferase N</fullName>
    </alternativeName>
    <alternativeName>
        <fullName evidence="14">tRNA (adenine(37)-C(2))-methyltransferase</fullName>
    </alternativeName>
    <alternativeName>
        <fullName evidence="14">tRNA m2A37 methyltransferase</fullName>
    </alternativeName>
</protein>
<sequence>MSVTLDLAAPLARSVAPPRPATASLEKPHLVGMDRDALSEALRGVGVPEKQLRMRTSQIWHWLYVRGASDFAAMRNVSRDLREKLDAAFTVARPEIVEEQISTDGTRKWLLRYPSRGAGRPVEVETVYIPEEGRGTLCVSSQVGCTLTCTFCHTGTQRLVRNLTPDDLVGQVMVARDRLGDFPAQDTPDGAIVPAEGRLVSNVVMMGMGEPLYNYDNVRQALAVVSDGDGLAISRRRITLSTSGVVPMIRPTGEEMGVGLAISLHAVRDELRDELVPINRKYPLKDLLEACRTYPGASNARRITFEYVMLKGVNDSLADARELVRLLKGIPAKINLIPFNPWPGSAYECSDWDQIERFAALVNEAGYASPIRTPRGRDILAACGQLKSESERLRKKERLAADAAA</sequence>
<comment type="subcellular location">
    <subcellularLocation>
        <location evidence="1 14">Cytoplasm</location>
    </subcellularLocation>
</comment>
<proteinExistence type="inferred from homology"/>
<feature type="active site" description="Proton acceptor" evidence="14">
    <location>
        <position position="125"/>
    </location>
</feature>
<keyword evidence="12 14" id="KW-0411">Iron-sulfur</keyword>
<dbReference type="GO" id="GO:0005737">
    <property type="term" value="C:cytoplasm"/>
    <property type="evidence" value="ECO:0007669"/>
    <property type="project" value="UniProtKB-SubCell"/>
</dbReference>
<dbReference type="GO" id="GO:0070040">
    <property type="term" value="F:rRNA (adenine(2503)-C2-)-methyltransferase activity"/>
    <property type="evidence" value="ECO:0007669"/>
    <property type="project" value="UniProtKB-UniRule"/>
</dbReference>
<keyword evidence="17" id="KW-1185">Reference proteome</keyword>
<evidence type="ECO:0000256" key="1">
    <source>
        <dbReference type="ARBA" id="ARBA00004496"/>
    </source>
</evidence>
<dbReference type="Proteomes" id="UP000432089">
    <property type="component" value="Unassembled WGS sequence"/>
</dbReference>
<dbReference type="GO" id="GO:0051539">
    <property type="term" value="F:4 iron, 4 sulfur cluster binding"/>
    <property type="evidence" value="ECO:0007669"/>
    <property type="project" value="UniProtKB-UniRule"/>
</dbReference>
<dbReference type="HAMAP" id="MF_01849">
    <property type="entry name" value="RNA_methyltr_RlmN"/>
    <property type="match status" value="1"/>
</dbReference>
<dbReference type="Gene3D" id="1.10.150.530">
    <property type="match status" value="1"/>
</dbReference>
<dbReference type="CDD" id="cd01335">
    <property type="entry name" value="Radical_SAM"/>
    <property type="match status" value="1"/>
</dbReference>
<evidence type="ECO:0000256" key="5">
    <source>
        <dbReference type="ARBA" id="ARBA00022552"/>
    </source>
</evidence>
<comment type="caution">
    <text evidence="14">Lacks conserved residue(s) required for the propagation of feature annotation.</text>
</comment>
<evidence type="ECO:0000313" key="17">
    <source>
        <dbReference type="Proteomes" id="UP000432089"/>
    </source>
</evidence>
<keyword evidence="7 14" id="KW-0808">Transferase</keyword>
<dbReference type="Pfam" id="PF21016">
    <property type="entry name" value="RlmN_N"/>
    <property type="match status" value="1"/>
</dbReference>
<comment type="catalytic activity">
    <reaction evidence="14">
        <text>adenosine(37) in tRNA + 2 reduced [2Fe-2S]-[ferredoxin] + 2 S-adenosyl-L-methionine = 2-methyladenosine(37) in tRNA + 5'-deoxyadenosine + L-methionine + 2 oxidized [2Fe-2S]-[ferredoxin] + S-adenosyl-L-homocysteine</text>
        <dbReference type="Rhea" id="RHEA:43332"/>
        <dbReference type="Rhea" id="RHEA-COMP:10000"/>
        <dbReference type="Rhea" id="RHEA-COMP:10001"/>
        <dbReference type="Rhea" id="RHEA-COMP:10162"/>
        <dbReference type="Rhea" id="RHEA-COMP:10485"/>
        <dbReference type="ChEBI" id="CHEBI:17319"/>
        <dbReference type="ChEBI" id="CHEBI:33737"/>
        <dbReference type="ChEBI" id="CHEBI:33738"/>
        <dbReference type="ChEBI" id="CHEBI:57844"/>
        <dbReference type="ChEBI" id="CHEBI:57856"/>
        <dbReference type="ChEBI" id="CHEBI:59789"/>
        <dbReference type="ChEBI" id="CHEBI:74411"/>
        <dbReference type="ChEBI" id="CHEBI:74497"/>
        <dbReference type="EC" id="2.1.1.192"/>
    </reaction>
</comment>
<dbReference type="PANTHER" id="PTHR30544">
    <property type="entry name" value="23S RRNA METHYLTRANSFERASE"/>
    <property type="match status" value="1"/>
</dbReference>
<keyword evidence="9 14" id="KW-0819">tRNA processing</keyword>
<dbReference type="SUPFAM" id="SSF102114">
    <property type="entry name" value="Radical SAM enzymes"/>
    <property type="match status" value="1"/>
</dbReference>
<comment type="similarity">
    <text evidence="2 14">Belongs to the radical SAM superfamily. RlmN family.</text>
</comment>
<evidence type="ECO:0000313" key="16">
    <source>
        <dbReference type="EMBL" id="KAB0681223.1"/>
    </source>
</evidence>
<evidence type="ECO:0000256" key="10">
    <source>
        <dbReference type="ARBA" id="ARBA00022723"/>
    </source>
</evidence>
<dbReference type="GO" id="GO:0019843">
    <property type="term" value="F:rRNA binding"/>
    <property type="evidence" value="ECO:0007669"/>
    <property type="project" value="UniProtKB-UniRule"/>
</dbReference>
<dbReference type="GO" id="GO:0030488">
    <property type="term" value="P:tRNA methylation"/>
    <property type="evidence" value="ECO:0007669"/>
    <property type="project" value="UniProtKB-UniRule"/>
</dbReference>
<feature type="active site" description="S-methylcysteine intermediate" evidence="14">
    <location>
        <position position="383"/>
    </location>
</feature>
<evidence type="ECO:0000256" key="9">
    <source>
        <dbReference type="ARBA" id="ARBA00022694"/>
    </source>
</evidence>
<feature type="binding site" evidence="14">
    <location>
        <begin position="209"/>
        <end position="210"/>
    </location>
    <ligand>
        <name>S-adenosyl-L-methionine</name>
        <dbReference type="ChEBI" id="CHEBI:59789"/>
    </ligand>
</feature>
<feature type="binding site" evidence="14">
    <location>
        <position position="152"/>
    </location>
    <ligand>
        <name>[4Fe-4S] cluster</name>
        <dbReference type="ChEBI" id="CHEBI:49883"/>
        <note>4Fe-4S-S-AdoMet</note>
    </ligand>
</feature>
<evidence type="ECO:0000256" key="4">
    <source>
        <dbReference type="ARBA" id="ARBA00022490"/>
    </source>
</evidence>
<evidence type="ECO:0000256" key="8">
    <source>
        <dbReference type="ARBA" id="ARBA00022691"/>
    </source>
</evidence>
<keyword evidence="11 14" id="KW-0408">Iron</keyword>
<dbReference type="GO" id="GO:0070475">
    <property type="term" value="P:rRNA base methylation"/>
    <property type="evidence" value="ECO:0007669"/>
    <property type="project" value="UniProtKB-UniRule"/>
</dbReference>
<evidence type="ECO:0000256" key="12">
    <source>
        <dbReference type="ARBA" id="ARBA00023014"/>
    </source>
</evidence>
<dbReference type="InterPro" id="IPR013785">
    <property type="entry name" value="Aldolase_TIM"/>
</dbReference>
<comment type="caution">
    <text evidence="16">The sequence shown here is derived from an EMBL/GenBank/DDBJ whole genome shotgun (WGS) entry which is preliminary data.</text>
</comment>
<evidence type="ECO:0000259" key="15">
    <source>
        <dbReference type="PROSITE" id="PS51918"/>
    </source>
</evidence>
<evidence type="ECO:0000256" key="11">
    <source>
        <dbReference type="ARBA" id="ARBA00023004"/>
    </source>
</evidence>
<keyword evidence="4 14" id="KW-0963">Cytoplasm</keyword>
<gene>
    <name evidence="14 16" type="primary">rlmN</name>
    <name evidence="16" type="ORF">F6X38_04820</name>
</gene>
<dbReference type="SFLD" id="SFLDG01062">
    <property type="entry name" value="methyltransferase_(Class_A)"/>
    <property type="match status" value="1"/>
</dbReference>
<comment type="miscellaneous">
    <text evidence="14">Reaction proceeds by a ping-pong mechanism involving intermediate methylation of a conserved cysteine residue.</text>
</comment>
<dbReference type="SFLD" id="SFLDF00275">
    <property type="entry name" value="adenosine_C2_methyltransferase"/>
    <property type="match status" value="1"/>
</dbReference>
<comment type="cofactor">
    <cofactor evidence="14">
        <name>[4Fe-4S] cluster</name>
        <dbReference type="ChEBI" id="CHEBI:49883"/>
    </cofactor>
    <text evidence="14">Binds 1 [4Fe-4S] cluster. The cluster is coordinated with 3 cysteines and an exchangeable S-adenosyl-L-methionine.</text>
</comment>
<dbReference type="PANTHER" id="PTHR30544:SF5">
    <property type="entry name" value="RADICAL SAM CORE DOMAIN-CONTAINING PROTEIN"/>
    <property type="match status" value="1"/>
</dbReference>
<dbReference type="GO" id="GO:0002935">
    <property type="term" value="F:tRNA (adenine(37)-C2)-methyltransferase activity"/>
    <property type="evidence" value="ECO:0007669"/>
    <property type="project" value="UniProtKB-UniRule"/>
</dbReference>
<feature type="binding site" evidence="14">
    <location>
        <position position="340"/>
    </location>
    <ligand>
        <name>S-adenosyl-L-methionine</name>
        <dbReference type="ChEBI" id="CHEBI:59789"/>
    </ligand>
</feature>
<organism evidence="16 17">
    <name type="scientific">Plantimonas leprariae</name>
    <dbReference type="NCBI Taxonomy" id="2615207"/>
    <lineage>
        <taxon>Bacteria</taxon>
        <taxon>Pseudomonadati</taxon>
        <taxon>Pseudomonadota</taxon>
        <taxon>Alphaproteobacteria</taxon>
        <taxon>Hyphomicrobiales</taxon>
        <taxon>Aurantimonadaceae</taxon>
        <taxon>Plantimonas</taxon>
    </lineage>
</organism>
<dbReference type="InterPro" id="IPR007197">
    <property type="entry name" value="rSAM"/>
</dbReference>
<keyword evidence="8 14" id="KW-0949">S-adenosyl-L-methionine</keyword>
<dbReference type="NCBIfam" id="TIGR00048">
    <property type="entry name" value="rRNA_mod_RlmN"/>
    <property type="match status" value="1"/>
</dbReference>
<evidence type="ECO:0000256" key="7">
    <source>
        <dbReference type="ARBA" id="ARBA00022679"/>
    </source>
</evidence>
<dbReference type="FunFam" id="3.20.20.70:FF:000008">
    <property type="entry name" value="Dual-specificity RNA methyltransferase RlmN"/>
    <property type="match status" value="1"/>
</dbReference>
<feature type="binding site" evidence="14">
    <location>
        <position position="149"/>
    </location>
    <ligand>
        <name>[4Fe-4S] cluster</name>
        <dbReference type="ChEBI" id="CHEBI:49883"/>
        <note>4Fe-4S-S-AdoMet</note>
    </ligand>
</feature>
<dbReference type="GO" id="GO:0046872">
    <property type="term" value="F:metal ion binding"/>
    <property type="evidence" value="ECO:0007669"/>
    <property type="project" value="UniProtKB-KW"/>
</dbReference>
<dbReference type="Gene3D" id="3.20.20.70">
    <property type="entry name" value="Aldolase class I"/>
    <property type="match status" value="1"/>
</dbReference>
<dbReference type="InterPro" id="IPR048641">
    <property type="entry name" value="RlmN_N"/>
</dbReference>
<dbReference type="InterPro" id="IPR040072">
    <property type="entry name" value="Methyltransferase_A"/>
</dbReference>
<evidence type="ECO:0000256" key="14">
    <source>
        <dbReference type="HAMAP-Rule" id="MF_01849"/>
    </source>
</evidence>